<sequence length="69" mass="7587">MDTAERAIHLDDLFLCFGWHRGEFGSWGFVVLRVAQSAQEVPKAFLLCAHPVPPRCADLVSGADIPYGT</sequence>
<dbReference type="Proteomes" id="UP000193108">
    <property type="component" value="Unassembled WGS sequence"/>
</dbReference>
<evidence type="ECO:0000313" key="1">
    <source>
        <dbReference type="EMBL" id="ORW18266.1"/>
    </source>
</evidence>
<name>A0A1X1Z4L9_MYCNO</name>
<keyword evidence="2" id="KW-1185">Reference proteome</keyword>
<proteinExistence type="predicted"/>
<organism evidence="1 2">
    <name type="scientific">Mycolicibacter nonchromogenicus</name>
    <name type="common">Mycobacterium nonchromogenicum</name>
    <dbReference type="NCBI Taxonomy" id="1782"/>
    <lineage>
        <taxon>Bacteria</taxon>
        <taxon>Bacillati</taxon>
        <taxon>Actinomycetota</taxon>
        <taxon>Actinomycetes</taxon>
        <taxon>Mycobacteriales</taxon>
        <taxon>Mycobacteriaceae</taxon>
        <taxon>Mycolicibacter</taxon>
    </lineage>
</organism>
<dbReference type="EMBL" id="LQPI01000059">
    <property type="protein sequence ID" value="ORW18266.1"/>
    <property type="molecule type" value="Genomic_DNA"/>
</dbReference>
<gene>
    <name evidence="1" type="ORF">AWC18_15995</name>
</gene>
<comment type="caution">
    <text evidence="1">The sequence shown here is derived from an EMBL/GenBank/DDBJ whole genome shotgun (WGS) entry which is preliminary data.</text>
</comment>
<evidence type="ECO:0000313" key="2">
    <source>
        <dbReference type="Proteomes" id="UP000193108"/>
    </source>
</evidence>
<protein>
    <submittedName>
        <fullName evidence="1">Uncharacterized protein</fullName>
    </submittedName>
</protein>
<dbReference type="AlphaFoldDB" id="A0A1X1Z4L9"/>
<reference evidence="1 2" key="1">
    <citation type="submission" date="2016-01" db="EMBL/GenBank/DDBJ databases">
        <title>The new phylogeny of the genus Mycobacterium.</title>
        <authorList>
            <person name="Tarcisio F."/>
            <person name="Conor M."/>
            <person name="Antonella G."/>
            <person name="Elisabetta G."/>
            <person name="Giulia F.S."/>
            <person name="Sara T."/>
            <person name="Anna F."/>
            <person name="Clotilde B."/>
            <person name="Roberto B."/>
            <person name="Veronica D.S."/>
            <person name="Fabio R."/>
            <person name="Monica P."/>
            <person name="Olivier J."/>
            <person name="Enrico T."/>
            <person name="Nicola S."/>
        </authorList>
    </citation>
    <scope>NUCLEOTIDE SEQUENCE [LARGE SCALE GENOMIC DNA]</scope>
    <source>
        <strain evidence="1 2">DSM 44164</strain>
    </source>
</reference>
<accession>A0A1X1Z4L9</accession>